<name>A0A2U1AV35_9BACT</name>
<reference evidence="2 3" key="1">
    <citation type="submission" date="2018-04" db="EMBL/GenBank/DDBJ databases">
        <title>Genomic Encyclopedia of Type Strains, Phase IV (KMG-IV): sequencing the most valuable type-strain genomes for metagenomic binning, comparative biology and taxonomic classification.</title>
        <authorList>
            <person name="Goeker M."/>
        </authorList>
    </citation>
    <scope>NUCLEOTIDE SEQUENCE [LARGE SCALE GENOMIC DNA]</scope>
    <source>
        <strain evidence="2 3">DSM 14823</strain>
    </source>
</reference>
<dbReference type="GeneID" id="78295654"/>
<dbReference type="Proteomes" id="UP000245959">
    <property type="component" value="Unassembled WGS sequence"/>
</dbReference>
<proteinExistence type="predicted"/>
<gene>
    <name evidence="2" type="ORF">C8D82_11714</name>
</gene>
<feature type="signal peptide" evidence="1">
    <location>
        <begin position="1"/>
        <end position="17"/>
    </location>
</feature>
<dbReference type="RefSeq" id="WP_116884355.1">
    <property type="nucleotide sequence ID" value="NZ_QEKH01000017.1"/>
</dbReference>
<evidence type="ECO:0000313" key="3">
    <source>
        <dbReference type="Proteomes" id="UP000245959"/>
    </source>
</evidence>
<evidence type="ECO:0000313" key="2">
    <source>
        <dbReference type="EMBL" id="PVY40295.1"/>
    </source>
</evidence>
<dbReference type="EMBL" id="QEKH01000017">
    <property type="protein sequence ID" value="PVY40295.1"/>
    <property type="molecule type" value="Genomic_DNA"/>
</dbReference>
<sequence length="445" mass="49645">MYRFSIFAAAMLTTCAAAPVEMKIPQNIDAAAPNIGLPAQPGTRHYKIAAPEVSPTIGWANHDPKMLRVGDRIVVEWTNHPGDENGPGQTIVGTVVQFNPETGEPLNTDSLQYTSLAPAPLPVRRRSWKFDPEKIDEYFSHGGLELHNGRLYTIGRLLAIHGVTDDLSISLNCHHGLPPSASAEHWRDEFDREAGFVHEIVWTFLNYRQRWKIEGNRLVPDTPGYIDKRLPEQQEVTKGRLKKLVSLPEWNRLPLLNNAPADFQADLKSPAETRPALVTRTLPPRCPDGALHIAADGHNGLAHYAEYRRPDGSTVVIRDNLKNPGFYYAAAKKKPGDCYPPAEPTDIPGEAMPSAGNLPDGRAYLIANYDYRRNMYLLLSSDGRTFDTARFVRGVRMRARKGIGKLNRPSGPAYFRSMIVGRKLWIVYSIAKQEIGLTTIDLESL</sequence>
<keyword evidence="1" id="KW-0732">Signal</keyword>
<feature type="chain" id="PRO_5015415287" evidence="1">
    <location>
        <begin position="18"/>
        <end position="445"/>
    </location>
</feature>
<accession>A0A2U1AV35</accession>
<dbReference type="AlphaFoldDB" id="A0A2U1AV35"/>
<protein>
    <submittedName>
        <fullName evidence="2">Uncharacterized protein</fullName>
    </submittedName>
</protein>
<keyword evidence="3" id="KW-1185">Reference proteome</keyword>
<comment type="caution">
    <text evidence="2">The sequence shown here is derived from an EMBL/GenBank/DDBJ whole genome shotgun (WGS) entry which is preliminary data.</text>
</comment>
<organism evidence="2 3">
    <name type="scientific">Victivallis vadensis</name>
    <dbReference type="NCBI Taxonomy" id="172901"/>
    <lineage>
        <taxon>Bacteria</taxon>
        <taxon>Pseudomonadati</taxon>
        <taxon>Lentisphaerota</taxon>
        <taxon>Lentisphaeria</taxon>
        <taxon>Victivallales</taxon>
        <taxon>Victivallaceae</taxon>
        <taxon>Victivallis</taxon>
    </lineage>
</organism>
<evidence type="ECO:0000256" key="1">
    <source>
        <dbReference type="SAM" id="SignalP"/>
    </source>
</evidence>